<proteinExistence type="predicted"/>
<reference evidence="1" key="1">
    <citation type="submission" date="2020-03" db="EMBL/GenBank/DDBJ databases">
        <title>The deep terrestrial virosphere.</title>
        <authorList>
            <person name="Holmfeldt K."/>
            <person name="Nilsson E."/>
            <person name="Simone D."/>
            <person name="Lopez-Fernandez M."/>
            <person name="Wu X."/>
            <person name="de Brujin I."/>
            <person name="Lundin D."/>
            <person name="Andersson A."/>
            <person name="Bertilsson S."/>
            <person name="Dopson M."/>
        </authorList>
    </citation>
    <scope>NUCLEOTIDE SEQUENCE</scope>
    <source>
        <strain evidence="3">MM171A00919</strain>
        <strain evidence="1">MM415A03545</strain>
        <strain evidence="2">MM415B04382</strain>
        <strain evidence="4">TM448B01181</strain>
    </source>
</reference>
<dbReference type="EMBL" id="MT141824">
    <property type="protein sequence ID" value="QJA70835.1"/>
    <property type="molecule type" value="Genomic_DNA"/>
</dbReference>
<dbReference type="EMBL" id="MT143664">
    <property type="protein sequence ID" value="QJA99725.1"/>
    <property type="molecule type" value="Genomic_DNA"/>
</dbReference>
<evidence type="ECO:0000313" key="1">
    <source>
        <dbReference type="EMBL" id="QJA70835.1"/>
    </source>
</evidence>
<evidence type="ECO:0000313" key="3">
    <source>
        <dbReference type="EMBL" id="QJA99725.1"/>
    </source>
</evidence>
<evidence type="ECO:0000313" key="2">
    <source>
        <dbReference type="EMBL" id="QJA93059.1"/>
    </source>
</evidence>
<gene>
    <name evidence="3" type="ORF">MM171A00919_0023</name>
    <name evidence="1" type="ORF">MM415A03545_0010</name>
    <name evidence="2" type="ORF">MM415B04382_0002</name>
    <name evidence="4" type="ORF">TM448B01181_0003</name>
</gene>
<protein>
    <submittedName>
        <fullName evidence="1">Uncharacterized protein</fullName>
    </submittedName>
</protein>
<name>A0A6M3JP75_9ZZZZ</name>
<accession>A0A6M3JP75</accession>
<dbReference type="EMBL" id="MT144713">
    <property type="protein sequence ID" value="QJH98040.1"/>
    <property type="molecule type" value="Genomic_DNA"/>
</dbReference>
<evidence type="ECO:0000313" key="4">
    <source>
        <dbReference type="EMBL" id="QJH98040.1"/>
    </source>
</evidence>
<dbReference type="EMBL" id="MT143119">
    <property type="protein sequence ID" value="QJA93059.1"/>
    <property type="molecule type" value="Genomic_DNA"/>
</dbReference>
<organism evidence="1">
    <name type="scientific">viral metagenome</name>
    <dbReference type="NCBI Taxonomy" id="1070528"/>
    <lineage>
        <taxon>unclassified sequences</taxon>
        <taxon>metagenomes</taxon>
        <taxon>organismal metagenomes</taxon>
    </lineage>
</organism>
<dbReference type="AlphaFoldDB" id="A0A6M3JP75"/>
<sequence>MIIKEAVKNYIQFNPRFYAVNLCRFVRQELDRPDLMDGSIMRKLRELREEGWAIECDDHQKSLYRWNKDGQVSLKL</sequence>